<dbReference type="InterPro" id="IPR046373">
    <property type="entry name" value="Acyl-CoA_Oxase/DH_mid-dom_sf"/>
</dbReference>
<comment type="subunit">
    <text evidence="3">Homodimer.</text>
</comment>
<evidence type="ECO:0000313" key="13">
    <source>
        <dbReference type="Proteomes" id="UP000586827"/>
    </source>
</evidence>
<keyword evidence="13" id="KW-1185">Reference proteome</keyword>
<evidence type="ECO:0000256" key="4">
    <source>
        <dbReference type="ARBA" id="ARBA00022630"/>
    </source>
</evidence>
<comment type="similarity">
    <text evidence="2 8">Belongs to the acyl-CoA dehydrogenase family.</text>
</comment>
<evidence type="ECO:0000256" key="2">
    <source>
        <dbReference type="ARBA" id="ARBA00009347"/>
    </source>
</evidence>
<evidence type="ECO:0000256" key="6">
    <source>
        <dbReference type="ARBA" id="ARBA00023002"/>
    </source>
</evidence>
<feature type="domain" description="Acyl-CoA dehydrogenase/oxidase C-terminal" evidence="9">
    <location>
        <begin position="242"/>
        <end position="391"/>
    </location>
</feature>
<evidence type="ECO:0000259" key="10">
    <source>
        <dbReference type="Pfam" id="PF02770"/>
    </source>
</evidence>
<dbReference type="FunFam" id="2.40.110.10:FF:000002">
    <property type="entry name" value="Acyl-CoA dehydrogenase fadE12"/>
    <property type="match status" value="1"/>
</dbReference>
<comment type="catalytic activity">
    <reaction evidence="7">
        <text>a 2,3-saturated acyl-CoA + A = a 2,3-dehydroacyl-CoA + AH2</text>
        <dbReference type="Rhea" id="RHEA:48608"/>
        <dbReference type="ChEBI" id="CHEBI:13193"/>
        <dbReference type="ChEBI" id="CHEBI:17499"/>
        <dbReference type="ChEBI" id="CHEBI:60015"/>
        <dbReference type="ChEBI" id="CHEBI:65111"/>
    </reaction>
</comment>
<feature type="domain" description="Acyl-CoA dehydrogenase/oxidase N-terminal" evidence="11">
    <location>
        <begin position="10"/>
        <end position="129"/>
    </location>
</feature>
<dbReference type="GO" id="GO:0005737">
    <property type="term" value="C:cytoplasm"/>
    <property type="evidence" value="ECO:0007669"/>
    <property type="project" value="TreeGrafter"/>
</dbReference>
<evidence type="ECO:0000313" key="12">
    <source>
        <dbReference type="EMBL" id="NNH75827.1"/>
    </source>
</evidence>
<feature type="domain" description="Acyl-CoA oxidase/dehydrogenase middle" evidence="10">
    <location>
        <begin position="133"/>
        <end position="228"/>
    </location>
</feature>
<dbReference type="GO" id="GO:0003995">
    <property type="term" value="F:acyl-CoA dehydrogenase activity"/>
    <property type="evidence" value="ECO:0007669"/>
    <property type="project" value="TreeGrafter"/>
</dbReference>
<dbReference type="AlphaFoldDB" id="A0A849CGL6"/>
<dbReference type="PANTHER" id="PTHR48083">
    <property type="entry name" value="MEDIUM-CHAIN SPECIFIC ACYL-COA DEHYDROGENASE, MITOCHONDRIAL-RELATED"/>
    <property type="match status" value="1"/>
</dbReference>
<evidence type="ECO:0000259" key="9">
    <source>
        <dbReference type="Pfam" id="PF00441"/>
    </source>
</evidence>
<dbReference type="InterPro" id="IPR006091">
    <property type="entry name" value="Acyl-CoA_Oxase/DH_mid-dom"/>
</dbReference>
<organism evidence="12 13">
    <name type="scientific">Nocardia uniformis</name>
    <dbReference type="NCBI Taxonomy" id="53432"/>
    <lineage>
        <taxon>Bacteria</taxon>
        <taxon>Bacillati</taxon>
        <taxon>Actinomycetota</taxon>
        <taxon>Actinomycetes</taxon>
        <taxon>Mycobacteriales</taxon>
        <taxon>Nocardiaceae</taxon>
        <taxon>Nocardia</taxon>
    </lineage>
</organism>
<evidence type="ECO:0000256" key="3">
    <source>
        <dbReference type="ARBA" id="ARBA00011738"/>
    </source>
</evidence>
<comment type="caution">
    <text evidence="12">The sequence shown here is derived from an EMBL/GenBank/DDBJ whole genome shotgun (WGS) entry which is preliminary data.</text>
</comment>
<dbReference type="EMBL" id="JABELX010000028">
    <property type="protein sequence ID" value="NNH75827.1"/>
    <property type="molecule type" value="Genomic_DNA"/>
</dbReference>
<dbReference type="SUPFAM" id="SSF47203">
    <property type="entry name" value="Acyl-CoA dehydrogenase C-terminal domain-like"/>
    <property type="match status" value="1"/>
</dbReference>
<dbReference type="PANTHER" id="PTHR48083:SF13">
    <property type="entry name" value="ACYL-COA DEHYDROGENASE FAMILY MEMBER 11"/>
    <property type="match status" value="1"/>
</dbReference>
<proteinExistence type="inferred from homology"/>
<evidence type="ECO:0000256" key="7">
    <source>
        <dbReference type="ARBA" id="ARBA00052546"/>
    </source>
</evidence>
<gene>
    <name evidence="12" type="ORF">HLB23_39260</name>
</gene>
<comment type="cofactor">
    <cofactor evidence="1 8">
        <name>FAD</name>
        <dbReference type="ChEBI" id="CHEBI:57692"/>
    </cofactor>
</comment>
<dbReference type="InterPro" id="IPR037069">
    <property type="entry name" value="AcylCoA_DH/ox_N_sf"/>
</dbReference>
<dbReference type="InterPro" id="IPR009075">
    <property type="entry name" value="AcylCo_DH/oxidase_C"/>
</dbReference>
<evidence type="ECO:0000256" key="5">
    <source>
        <dbReference type="ARBA" id="ARBA00022827"/>
    </source>
</evidence>
<reference evidence="12 13" key="1">
    <citation type="submission" date="2020-05" db="EMBL/GenBank/DDBJ databases">
        <title>MicrobeNet Type strains.</title>
        <authorList>
            <person name="Nicholson A.C."/>
        </authorList>
    </citation>
    <scope>NUCLEOTIDE SEQUENCE [LARGE SCALE GENOMIC DNA]</scope>
    <source>
        <strain evidence="12 13">JCM 3224</strain>
    </source>
</reference>
<dbReference type="Pfam" id="PF02770">
    <property type="entry name" value="Acyl-CoA_dh_M"/>
    <property type="match status" value="1"/>
</dbReference>
<dbReference type="GO" id="GO:0033539">
    <property type="term" value="P:fatty acid beta-oxidation using acyl-CoA dehydrogenase"/>
    <property type="evidence" value="ECO:0007669"/>
    <property type="project" value="TreeGrafter"/>
</dbReference>
<dbReference type="Proteomes" id="UP000586827">
    <property type="component" value="Unassembled WGS sequence"/>
</dbReference>
<evidence type="ECO:0000256" key="1">
    <source>
        <dbReference type="ARBA" id="ARBA00001974"/>
    </source>
</evidence>
<dbReference type="Pfam" id="PF00441">
    <property type="entry name" value="Acyl-CoA_dh_1"/>
    <property type="match status" value="1"/>
</dbReference>
<dbReference type="RefSeq" id="WP_067529080.1">
    <property type="nucleotide sequence ID" value="NZ_JABELX010000028.1"/>
</dbReference>
<dbReference type="Pfam" id="PF02771">
    <property type="entry name" value="Acyl-CoA_dh_N"/>
    <property type="match status" value="1"/>
</dbReference>
<protein>
    <submittedName>
        <fullName evidence="12">Acyl-CoA dehydrogenase</fullName>
    </submittedName>
</protein>
<dbReference type="InterPro" id="IPR036250">
    <property type="entry name" value="AcylCo_DH-like_C"/>
</dbReference>
<sequence length="429" mass="47692">MAWDFETDPEYQKKLDWVAEFVKAEVEPLDLLYPNPYDRADPEIRALMKPLQAKVKEQGLWACHLGPELGGPGYGQLKLALLNEVIGTSIWAPLVFGCQAPDSGNAEILAHFGTPEQKAKYLQPLLDGEIGSCYVMTEPTGGSDPTSFKTLAVRDGDDWVINGEKWFNSAAANAAFHIVMVVTDPEAEPHKRLSMFIVPAGTPGLEIVKNFTVPGFSEHEGHLRFTDVRVPADHLLGAEGLGFIVAQTRLGGGRVHHAMRTVAMVRKAFDMMCERAVSRPMRKGVLGGFQMTQEKIAESWIEMEQFRLLVLRTAWRIDKEQDYRKVRHDIAAIKVAMPKVMHDIAQRAMHLHGAIGVSTDLPFVDMMNYAQVMAIADGPTEVHKITLAKEVLKTYAPGDPVYPSGYRPGLREKARELVARRLENTVGNL</sequence>
<dbReference type="InterPro" id="IPR009100">
    <property type="entry name" value="AcylCoA_DH/oxidase_NM_dom_sf"/>
</dbReference>
<evidence type="ECO:0000259" key="11">
    <source>
        <dbReference type="Pfam" id="PF02771"/>
    </source>
</evidence>
<keyword evidence="4 8" id="KW-0285">Flavoprotein</keyword>
<dbReference type="Gene3D" id="1.20.140.10">
    <property type="entry name" value="Butyryl-CoA Dehydrogenase, subunit A, domain 3"/>
    <property type="match status" value="1"/>
</dbReference>
<keyword evidence="6 8" id="KW-0560">Oxidoreductase</keyword>
<dbReference type="InterPro" id="IPR013786">
    <property type="entry name" value="AcylCoA_DH/ox_N"/>
</dbReference>
<name>A0A849CGL6_9NOCA</name>
<dbReference type="GO" id="GO:0050660">
    <property type="term" value="F:flavin adenine dinucleotide binding"/>
    <property type="evidence" value="ECO:0007669"/>
    <property type="project" value="InterPro"/>
</dbReference>
<accession>A0A849CGL6</accession>
<dbReference type="Gene3D" id="1.10.540.10">
    <property type="entry name" value="Acyl-CoA dehydrogenase/oxidase, N-terminal domain"/>
    <property type="match status" value="1"/>
</dbReference>
<dbReference type="InterPro" id="IPR050741">
    <property type="entry name" value="Acyl-CoA_dehydrogenase"/>
</dbReference>
<evidence type="ECO:0000256" key="8">
    <source>
        <dbReference type="RuleBase" id="RU362125"/>
    </source>
</evidence>
<dbReference type="SUPFAM" id="SSF56645">
    <property type="entry name" value="Acyl-CoA dehydrogenase NM domain-like"/>
    <property type="match status" value="1"/>
</dbReference>
<dbReference type="Gene3D" id="2.40.110.10">
    <property type="entry name" value="Butyryl-CoA Dehydrogenase, subunit A, domain 2"/>
    <property type="match status" value="1"/>
</dbReference>
<keyword evidence="5 8" id="KW-0274">FAD</keyword>